<evidence type="ECO:0000313" key="2">
    <source>
        <dbReference type="EMBL" id="KAK2597986.1"/>
    </source>
</evidence>
<feature type="compositionally biased region" description="Basic and acidic residues" evidence="1">
    <location>
        <begin position="51"/>
        <end position="70"/>
    </location>
</feature>
<dbReference type="GO" id="GO:0000731">
    <property type="term" value="P:DNA synthesis involved in DNA repair"/>
    <property type="evidence" value="ECO:0007669"/>
    <property type="project" value="InterPro"/>
</dbReference>
<reference evidence="2" key="1">
    <citation type="submission" date="2023-06" db="EMBL/GenBank/DDBJ databases">
        <title>Conoideocrella luteorostrata (Hypocreales: Clavicipitaceae), a potential biocontrol fungus for elongate hemlock scale in United States Christmas tree production areas.</title>
        <authorList>
            <person name="Barrett H."/>
            <person name="Lovett B."/>
            <person name="Macias A.M."/>
            <person name="Stajich J.E."/>
            <person name="Kasson M.T."/>
        </authorList>
    </citation>
    <scope>NUCLEOTIDE SEQUENCE</scope>
    <source>
        <strain evidence="2">ARSEF 14590</strain>
    </source>
</reference>
<dbReference type="GO" id="GO:0006261">
    <property type="term" value="P:DNA-templated DNA replication"/>
    <property type="evidence" value="ECO:0007669"/>
    <property type="project" value="TreeGrafter"/>
</dbReference>
<dbReference type="EMBL" id="JASWJB010000103">
    <property type="protein sequence ID" value="KAK2597986.1"/>
    <property type="molecule type" value="Genomic_DNA"/>
</dbReference>
<dbReference type="PANTHER" id="PTHR14303:SF0">
    <property type="entry name" value="DNA POLYMERASE DELTA SUBUNIT 4"/>
    <property type="match status" value="1"/>
</dbReference>
<dbReference type="InterPro" id="IPR007218">
    <property type="entry name" value="DNA_pol_delta_4"/>
</dbReference>
<feature type="region of interest" description="Disordered" evidence="1">
    <location>
        <begin position="44"/>
        <end position="105"/>
    </location>
</feature>
<feature type="compositionally biased region" description="Acidic residues" evidence="1">
    <location>
        <begin position="71"/>
        <end position="82"/>
    </location>
</feature>
<organism evidence="2 3">
    <name type="scientific">Conoideocrella luteorostrata</name>
    <dbReference type="NCBI Taxonomy" id="1105319"/>
    <lineage>
        <taxon>Eukaryota</taxon>
        <taxon>Fungi</taxon>
        <taxon>Dikarya</taxon>
        <taxon>Ascomycota</taxon>
        <taxon>Pezizomycotina</taxon>
        <taxon>Sordariomycetes</taxon>
        <taxon>Hypocreomycetidae</taxon>
        <taxon>Hypocreales</taxon>
        <taxon>Clavicipitaceae</taxon>
        <taxon>Conoideocrella</taxon>
    </lineage>
</organism>
<dbReference type="GO" id="GO:0003887">
    <property type="term" value="F:DNA-directed DNA polymerase activity"/>
    <property type="evidence" value="ECO:0007669"/>
    <property type="project" value="TreeGrafter"/>
</dbReference>
<dbReference type="Pfam" id="PF04081">
    <property type="entry name" value="DNA_pol_delta_4"/>
    <property type="match status" value="2"/>
</dbReference>
<comment type="caution">
    <text evidence="2">The sequence shown here is derived from an EMBL/GenBank/DDBJ whole genome shotgun (WGS) entry which is preliminary data.</text>
</comment>
<gene>
    <name evidence="2" type="ORF">QQS21_005902</name>
</gene>
<feature type="region of interest" description="Disordered" evidence="1">
    <location>
        <begin position="1"/>
        <end position="25"/>
    </location>
</feature>
<evidence type="ECO:0000313" key="3">
    <source>
        <dbReference type="Proteomes" id="UP001251528"/>
    </source>
</evidence>
<feature type="compositionally biased region" description="Low complexity" evidence="1">
    <location>
        <begin position="1"/>
        <end position="20"/>
    </location>
</feature>
<dbReference type="PANTHER" id="PTHR14303">
    <property type="entry name" value="DNA POLYMERASE DELTA SUBUNIT 4"/>
    <property type="match status" value="1"/>
</dbReference>
<name>A0AAJ0CPN0_9HYPO</name>
<evidence type="ECO:0000256" key="1">
    <source>
        <dbReference type="SAM" id="MobiDB-lite"/>
    </source>
</evidence>
<dbReference type="GO" id="GO:0043625">
    <property type="term" value="C:delta DNA polymerase complex"/>
    <property type="evidence" value="ECO:0007669"/>
    <property type="project" value="TreeGrafter"/>
</dbReference>
<sequence length="226" mass="25455">MPTTRRSTGAARGRTGPTKGQSTISFTNKVTKSVPKDVKSLITPATTTKIEVPERTKPVERSVEEEVIDKPEDDEQEQEQEQEQQGQQELEAEVPEKSEAEIRAEKLTDSQISKYWKGVEKERKAPRVHQEDLSINDKVLRYFDVSSQYGVSVLGCAAGPHRRELIILVQPCIGIDRTKRWQRAEQLGLEPPIEILSVLLKERKKTKEGVETAQMDQILNSIAIGP</sequence>
<protein>
    <recommendedName>
        <fullName evidence="4">DNA polymerase delta subunit 4</fullName>
    </recommendedName>
</protein>
<dbReference type="AlphaFoldDB" id="A0AAJ0CPN0"/>
<accession>A0AAJ0CPN0</accession>
<keyword evidence="3" id="KW-1185">Reference proteome</keyword>
<dbReference type="Proteomes" id="UP001251528">
    <property type="component" value="Unassembled WGS sequence"/>
</dbReference>
<evidence type="ECO:0008006" key="4">
    <source>
        <dbReference type="Google" id="ProtNLM"/>
    </source>
</evidence>
<proteinExistence type="predicted"/>
<feature type="compositionally biased region" description="Basic and acidic residues" evidence="1">
    <location>
        <begin position="94"/>
        <end position="105"/>
    </location>
</feature>